<sequence>MTVAAPPVAPVHENGLNGGVPGHHVNTMSLPRFHPIAMNPTQAIPPEHMMPGHHQFRPFHPPPLQEPGPPTAPAPAPAPPAQPFQIDHIEARLRQLEHEEAARMAARSHLLAIRKREDEEFRRMTENAEAEEEELRRQRKRIKRESMGLGYNASLDSPPLRPTPPRRLSETNAATTLAFFKQQSPPEPRQIPPPPTQAPPPHPPPQHIHHDPTGATSIRRKQKYTIKNVEAWGERHGRPAAHDPSGRALWKRPSDGSLVYLTCPVAGCGKADFVTLHGFMCHLTKKHKDRSLGSQSRALEVCGIVFDPNAPLPPVATVNRASTEESRLESGPADGEGYQQEMDYSSASDEEEAREVPVKTEAPERTLPAPPVPMAPAPEQIPVPRTNGSTKQSISSIIDRDPEDEPRERLASIPPRPVEAPIQASPDQKPVIKDEAEFPRPHDSEKENTEPKNPTEAK</sequence>
<organism evidence="3 4">
    <name type="scientific">Aspergillus ibericus CBS 121593</name>
    <dbReference type="NCBI Taxonomy" id="1448316"/>
    <lineage>
        <taxon>Eukaryota</taxon>
        <taxon>Fungi</taxon>
        <taxon>Dikarya</taxon>
        <taxon>Ascomycota</taxon>
        <taxon>Pezizomycotina</taxon>
        <taxon>Eurotiomycetes</taxon>
        <taxon>Eurotiomycetidae</taxon>
        <taxon>Eurotiales</taxon>
        <taxon>Aspergillaceae</taxon>
        <taxon>Aspergillus</taxon>
        <taxon>Aspergillus subgen. Circumdati</taxon>
    </lineage>
</organism>
<dbReference type="VEuPathDB" id="FungiDB:BO80DRAFT_422886"/>
<feature type="compositionally biased region" description="Basic and acidic residues" evidence="2">
    <location>
        <begin position="430"/>
        <end position="458"/>
    </location>
</feature>
<feature type="region of interest" description="Disordered" evidence="2">
    <location>
        <begin position="145"/>
        <end position="168"/>
    </location>
</feature>
<dbReference type="STRING" id="1448316.A0A395H6Z5"/>
<proteinExistence type="predicted"/>
<feature type="compositionally biased region" description="Basic and acidic residues" evidence="2">
    <location>
        <begin position="354"/>
        <end position="364"/>
    </location>
</feature>
<evidence type="ECO:0000256" key="1">
    <source>
        <dbReference type="SAM" id="Coils"/>
    </source>
</evidence>
<keyword evidence="1" id="KW-0175">Coiled coil</keyword>
<dbReference type="RefSeq" id="XP_025577747.1">
    <property type="nucleotide sequence ID" value="XM_025718918.1"/>
</dbReference>
<dbReference type="AlphaFoldDB" id="A0A395H6Z5"/>
<accession>A0A395H6Z5</accession>
<feature type="region of interest" description="Disordered" evidence="2">
    <location>
        <begin position="319"/>
        <end position="458"/>
    </location>
</feature>
<evidence type="ECO:0000313" key="3">
    <source>
        <dbReference type="EMBL" id="RAL03420.1"/>
    </source>
</evidence>
<dbReference type="OrthoDB" id="5431097at2759"/>
<evidence type="ECO:0000256" key="2">
    <source>
        <dbReference type="SAM" id="MobiDB-lite"/>
    </source>
</evidence>
<keyword evidence="4" id="KW-1185">Reference proteome</keyword>
<gene>
    <name evidence="3" type="ORF">BO80DRAFT_422886</name>
</gene>
<protein>
    <submittedName>
        <fullName evidence="3">Uncharacterized protein</fullName>
    </submittedName>
</protein>
<feature type="compositionally biased region" description="Pro residues" evidence="2">
    <location>
        <begin position="368"/>
        <end position="381"/>
    </location>
</feature>
<dbReference type="Proteomes" id="UP000249402">
    <property type="component" value="Unassembled WGS sequence"/>
</dbReference>
<feature type="region of interest" description="Disordered" evidence="2">
    <location>
        <begin position="1"/>
        <end position="21"/>
    </location>
</feature>
<feature type="compositionally biased region" description="Pro residues" evidence="2">
    <location>
        <begin position="185"/>
        <end position="206"/>
    </location>
</feature>
<feature type="compositionally biased region" description="Polar residues" evidence="2">
    <location>
        <begin position="386"/>
        <end position="396"/>
    </location>
</feature>
<feature type="coiled-coil region" evidence="1">
    <location>
        <begin position="114"/>
        <end position="145"/>
    </location>
</feature>
<feature type="compositionally biased region" description="Pro residues" evidence="2">
    <location>
        <begin position="59"/>
        <end position="82"/>
    </location>
</feature>
<name>A0A395H6Z5_9EURO</name>
<reference evidence="3 4" key="1">
    <citation type="submission" date="2018-02" db="EMBL/GenBank/DDBJ databases">
        <title>The genomes of Aspergillus section Nigri reveals drivers in fungal speciation.</title>
        <authorList>
            <consortium name="DOE Joint Genome Institute"/>
            <person name="Vesth T.C."/>
            <person name="Nybo J."/>
            <person name="Theobald S."/>
            <person name="Brandl J."/>
            <person name="Frisvad J.C."/>
            <person name="Nielsen K.F."/>
            <person name="Lyhne E.K."/>
            <person name="Kogle M.E."/>
            <person name="Kuo A."/>
            <person name="Riley R."/>
            <person name="Clum A."/>
            <person name="Nolan M."/>
            <person name="Lipzen A."/>
            <person name="Salamov A."/>
            <person name="Henrissat B."/>
            <person name="Wiebenga A."/>
            <person name="De vries R.P."/>
            <person name="Grigoriev I.V."/>
            <person name="Mortensen U.H."/>
            <person name="Andersen M.R."/>
            <person name="Baker S.E."/>
        </authorList>
    </citation>
    <scope>NUCLEOTIDE SEQUENCE [LARGE SCALE GENOMIC DNA]</scope>
    <source>
        <strain evidence="3 4">CBS 121593</strain>
    </source>
</reference>
<dbReference type="EMBL" id="KZ824427">
    <property type="protein sequence ID" value="RAL03420.1"/>
    <property type="molecule type" value="Genomic_DNA"/>
</dbReference>
<feature type="region of interest" description="Disordered" evidence="2">
    <location>
        <begin position="48"/>
        <end position="82"/>
    </location>
</feature>
<evidence type="ECO:0000313" key="4">
    <source>
        <dbReference type="Proteomes" id="UP000249402"/>
    </source>
</evidence>
<feature type="region of interest" description="Disordered" evidence="2">
    <location>
        <begin position="181"/>
        <end position="217"/>
    </location>
</feature>
<dbReference type="GeneID" id="37223783"/>